<keyword evidence="6" id="KW-0418">Kinase</keyword>
<dbReference type="SUPFAM" id="SSF55785">
    <property type="entry name" value="PYP-like sensor domain (PAS domain)"/>
    <property type="match status" value="1"/>
</dbReference>
<protein>
    <recommendedName>
        <fullName evidence="2">histidine kinase</fullName>
        <ecNumber evidence="2">2.7.13.3</ecNumber>
    </recommendedName>
</protein>
<dbReference type="SMART" id="SM00387">
    <property type="entry name" value="HATPase_c"/>
    <property type="match status" value="1"/>
</dbReference>
<evidence type="ECO:0000313" key="12">
    <source>
        <dbReference type="EMBL" id="BBH21717.1"/>
    </source>
</evidence>
<dbReference type="Pfam" id="PF02518">
    <property type="entry name" value="HATPase_c"/>
    <property type="match status" value="1"/>
</dbReference>
<name>A0A3G9IS76_9BACL</name>
<dbReference type="AlphaFoldDB" id="A0A3G9IS76"/>
<keyword evidence="8" id="KW-0749">Sporulation</keyword>
<dbReference type="SMART" id="SM00086">
    <property type="entry name" value="PAC"/>
    <property type="match status" value="1"/>
</dbReference>
<dbReference type="InterPro" id="IPR004358">
    <property type="entry name" value="Sig_transdc_His_kin-like_C"/>
</dbReference>
<keyword evidence="4" id="KW-0808">Transferase</keyword>
<dbReference type="Gene3D" id="1.10.287.130">
    <property type="match status" value="1"/>
</dbReference>
<evidence type="ECO:0000256" key="1">
    <source>
        <dbReference type="ARBA" id="ARBA00000085"/>
    </source>
</evidence>
<dbReference type="InterPro" id="IPR005467">
    <property type="entry name" value="His_kinase_dom"/>
</dbReference>
<evidence type="ECO:0000256" key="2">
    <source>
        <dbReference type="ARBA" id="ARBA00012438"/>
    </source>
</evidence>
<evidence type="ECO:0000256" key="5">
    <source>
        <dbReference type="ARBA" id="ARBA00022741"/>
    </source>
</evidence>
<feature type="domain" description="Histidine kinase" evidence="10">
    <location>
        <begin position="97"/>
        <end position="302"/>
    </location>
</feature>
<reference evidence="12 13" key="1">
    <citation type="submission" date="2018-11" db="EMBL/GenBank/DDBJ databases">
        <title>Complete genome sequence of Paenibacillus baekrokdamisoli strain KCTC 33723.</title>
        <authorList>
            <person name="Kang S.W."/>
            <person name="Lee K.C."/>
            <person name="Kim K.K."/>
            <person name="Kim J.S."/>
            <person name="Kim D.S."/>
            <person name="Ko S.H."/>
            <person name="Yang S.H."/>
            <person name="Lee J.S."/>
        </authorList>
    </citation>
    <scope>NUCLEOTIDE SEQUENCE [LARGE SCALE GENOMIC DNA]</scope>
    <source>
        <strain evidence="12 13">KCTC 33723</strain>
    </source>
</reference>
<dbReference type="PANTHER" id="PTHR43065:SF34">
    <property type="entry name" value="SPORULATION KINASE A"/>
    <property type="match status" value="1"/>
</dbReference>
<dbReference type="Gene3D" id="3.30.450.20">
    <property type="entry name" value="PAS domain"/>
    <property type="match status" value="1"/>
</dbReference>
<evidence type="ECO:0000256" key="7">
    <source>
        <dbReference type="ARBA" id="ARBA00022840"/>
    </source>
</evidence>
<dbReference type="GO" id="GO:0000155">
    <property type="term" value="F:phosphorelay sensor kinase activity"/>
    <property type="evidence" value="ECO:0007669"/>
    <property type="project" value="InterPro"/>
</dbReference>
<dbReference type="InterPro" id="IPR035965">
    <property type="entry name" value="PAS-like_dom_sf"/>
</dbReference>
<dbReference type="GO" id="GO:0005524">
    <property type="term" value="F:ATP binding"/>
    <property type="evidence" value="ECO:0007669"/>
    <property type="project" value="UniProtKB-KW"/>
</dbReference>
<evidence type="ECO:0000256" key="6">
    <source>
        <dbReference type="ARBA" id="ARBA00022777"/>
    </source>
</evidence>
<keyword evidence="13" id="KW-1185">Reference proteome</keyword>
<dbReference type="NCBIfam" id="TIGR00229">
    <property type="entry name" value="sensory_box"/>
    <property type="match status" value="1"/>
</dbReference>
<feature type="domain" description="PAC" evidence="11">
    <location>
        <begin position="32"/>
        <end position="84"/>
    </location>
</feature>
<comment type="catalytic activity">
    <reaction evidence="1">
        <text>ATP + protein L-histidine = ADP + protein N-phospho-L-histidine.</text>
        <dbReference type="EC" id="2.7.13.3"/>
    </reaction>
</comment>
<dbReference type="CDD" id="cd00082">
    <property type="entry name" value="HisKA"/>
    <property type="match status" value="1"/>
</dbReference>
<evidence type="ECO:0000259" key="10">
    <source>
        <dbReference type="PROSITE" id="PS50109"/>
    </source>
</evidence>
<evidence type="ECO:0000256" key="3">
    <source>
        <dbReference type="ARBA" id="ARBA00022553"/>
    </source>
</evidence>
<evidence type="ECO:0000256" key="9">
    <source>
        <dbReference type="ARBA" id="ARBA00023012"/>
    </source>
</evidence>
<keyword evidence="7" id="KW-0067">ATP-binding</keyword>
<accession>A0A3G9IS76</accession>
<proteinExistence type="predicted"/>
<dbReference type="PROSITE" id="PS50109">
    <property type="entry name" value="HIS_KIN"/>
    <property type="match status" value="1"/>
</dbReference>
<organism evidence="12 13">
    <name type="scientific">Paenibacillus baekrokdamisoli</name>
    <dbReference type="NCBI Taxonomy" id="1712516"/>
    <lineage>
        <taxon>Bacteria</taxon>
        <taxon>Bacillati</taxon>
        <taxon>Bacillota</taxon>
        <taxon>Bacilli</taxon>
        <taxon>Bacillales</taxon>
        <taxon>Paenibacillaceae</taxon>
        <taxon>Paenibacillus</taxon>
    </lineage>
</organism>
<keyword evidence="3" id="KW-0597">Phosphoprotein</keyword>
<evidence type="ECO:0000259" key="11">
    <source>
        <dbReference type="PROSITE" id="PS50113"/>
    </source>
</evidence>
<dbReference type="PANTHER" id="PTHR43065">
    <property type="entry name" value="SENSOR HISTIDINE KINASE"/>
    <property type="match status" value="1"/>
</dbReference>
<dbReference type="FunFam" id="1.10.287.130:FF:000040">
    <property type="entry name" value="PAS domain-containing sensor histidine kinase"/>
    <property type="match status" value="1"/>
</dbReference>
<sequence length="304" mass="34603">MNYSCQELLHPDYLAKSFQRIEEVLKTDEPNEFSEFKLIAMDGRIIDTEVSSVRIHNFQGHEYVVQSVFRDITERKKEEEALIKAEKLFIAGQMAAGIAHEIRNPLTSLKGFTQFLKSKTDNYHEYYDIMLTELDRINAIVQEFMALAKPQANHLKNHDLINIMQHVNTLLETQANLNNVQIRTQIDDGHPFVRCDENQLKQVFINILKNAIEAMPEGGEVMIELDTRQSDLVMIQITDQGIGIPKEQLGKLGGPFFTTKSSGTGLGLMVCHRIIQAHQGTMFITSELNKGTTVTIQLPVIQQY</sequence>
<dbReference type="InterPro" id="IPR003661">
    <property type="entry name" value="HisK_dim/P_dom"/>
</dbReference>
<dbReference type="InterPro" id="IPR036097">
    <property type="entry name" value="HisK_dim/P_sf"/>
</dbReference>
<dbReference type="CDD" id="cd00075">
    <property type="entry name" value="HATPase"/>
    <property type="match status" value="1"/>
</dbReference>
<keyword evidence="9" id="KW-0902">Two-component regulatory system</keyword>
<dbReference type="InterPro" id="IPR000014">
    <property type="entry name" value="PAS"/>
</dbReference>
<evidence type="ECO:0000256" key="8">
    <source>
        <dbReference type="ARBA" id="ARBA00022969"/>
    </source>
</evidence>
<dbReference type="Pfam" id="PF00512">
    <property type="entry name" value="HisKA"/>
    <property type="match status" value="1"/>
</dbReference>
<dbReference type="EC" id="2.7.13.3" evidence="2"/>
<dbReference type="GO" id="GO:0030435">
    <property type="term" value="P:sporulation resulting in formation of a cellular spore"/>
    <property type="evidence" value="ECO:0007669"/>
    <property type="project" value="UniProtKB-KW"/>
</dbReference>
<evidence type="ECO:0000256" key="4">
    <source>
        <dbReference type="ARBA" id="ARBA00022679"/>
    </source>
</evidence>
<evidence type="ECO:0000313" key="13">
    <source>
        <dbReference type="Proteomes" id="UP000275368"/>
    </source>
</evidence>
<dbReference type="PROSITE" id="PS50113">
    <property type="entry name" value="PAC"/>
    <property type="match status" value="1"/>
</dbReference>
<dbReference type="Proteomes" id="UP000275368">
    <property type="component" value="Chromosome"/>
</dbReference>
<dbReference type="CDD" id="cd00130">
    <property type="entry name" value="PAS"/>
    <property type="match status" value="1"/>
</dbReference>
<dbReference type="InterPro" id="IPR036890">
    <property type="entry name" value="HATPase_C_sf"/>
</dbReference>
<dbReference type="SMART" id="SM00388">
    <property type="entry name" value="HisKA"/>
    <property type="match status" value="1"/>
</dbReference>
<dbReference type="SUPFAM" id="SSF47384">
    <property type="entry name" value="Homodimeric domain of signal transducing histidine kinase"/>
    <property type="match status" value="1"/>
</dbReference>
<dbReference type="InterPro" id="IPR000700">
    <property type="entry name" value="PAS-assoc_C"/>
</dbReference>
<dbReference type="PRINTS" id="PR00344">
    <property type="entry name" value="BCTRLSENSOR"/>
</dbReference>
<dbReference type="EMBL" id="AP019308">
    <property type="protein sequence ID" value="BBH21717.1"/>
    <property type="molecule type" value="Genomic_DNA"/>
</dbReference>
<dbReference type="InterPro" id="IPR003594">
    <property type="entry name" value="HATPase_dom"/>
</dbReference>
<dbReference type="InterPro" id="IPR001610">
    <property type="entry name" value="PAC"/>
</dbReference>
<gene>
    <name evidence="12" type="ORF">Back11_30620</name>
</gene>
<dbReference type="Gene3D" id="3.30.565.10">
    <property type="entry name" value="Histidine kinase-like ATPase, C-terminal domain"/>
    <property type="match status" value="1"/>
</dbReference>
<keyword evidence="5" id="KW-0547">Nucleotide-binding</keyword>
<dbReference type="KEGG" id="pbk:Back11_30620"/>
<dbReference type="SUPFAM" id="SSF55874">
    <property type="entry name" value="ATPase domain of HSP90 chaperone/DNA topoisomerase II/histidine kinase"/>
    <property type="match status" value="1"/>
</dbReference>